<feature type="domain" description="Ig-like" evidence="4">
    <location>
        <begin position="202"/>
        <end position="304"/>
    </location>
</feature>
<keyword evidence="3" id="KW-0393">Immunoglobulin domain</keyword>
<keyword evidence="2" id="KW-1015">Disulfide bond</keyword>
<sequence length="347" mass="39295">MYEWTVITFFTALQISRLWTITTTSPLSLHHVSPDLVEVDCRGEETIASGTWIRSRNITMHSDAGFTLYADNATSRRNSCCSLCIPNVMSDSNVCSPGQGKNEGYILQIRLYISIPAKRRHVKKTNRVAICQGGDVHLLCNVNSSSRTSIAWRRTWDNVLFKDESLVISNVQREDEGIYLCEATDENGHVVKSDVMLLVEFPPLIYVPNEEVNITIESECVLQCIVEGLPAPEILWFKDNTVLDERTYPYYNSSIEKTENCTVFATLTIAASLLSGASNNSSIGNYTCEATNKHGRTRAYLQLVDLVQQQLINRNEENNYKKFPSGKSQYIIDNTFYYNSLQYDKSM</sequence>
<keyword evidence="5" id="KW-1185">Reference proteome</keyword>
<dbReference type="PANTHER" id="PTHR45080">
    <property type="entry name" value="CONTACTIN 5"/>
    <property type="match status" value="1"/>
</dbReference>
<dbReference type="GeneID" id="111085138"/>
<dbReference type="SMART" id="SM00409">
    <property type="entry name" value="IG"/>
    <property type="match status" value="2"/>
</dbReference>
<proteinExistence type="predicted"/>
<organism evidence="5 6">
    <name type="scientific">Limulus polyphemus</name>
    <name type="common">Atlantic horseshoe crab</name>
    <dbReference type="NCBI Taxonomy" id="6850"/>
    <lineage>
        <taxon>Eukaryota</taxon>
        <taxon>Metazoa</taxon>
        <taxon>Ecdysozoa</taxon>
        <taxon>Arthropoda</taxon>
        <taxon>Chelicerata</taxon>
        <taxon>Merostomata</taxon>
        <taxon>Xiphosura</taxon>
        <taxon>Limulidae</taxon>
        <taxon>Limulus</taxon>
    </lineage>
</organism>
<dbReference type="PANTHER" id="PTHR45080:SF8">
    <property type="entry name" value="IG-LIKE DOMAIN-CONTAINING PROTEIN"/>
    <property type="match status" value="1"/>
</dbReference>
<protein>
    <submittedName>
        <fullName evidence="6">Lachesin-like isoform X2</fullName>
    </submittedName>
</protein>
<evidence type="ECO:0000259" key="4">
    <source>
        <dbReference type="PROSITE" id="PS50835"/>
    </source>
</evidence>
<dbReference type="InterPro" id="IPR007110">
    <property type="entry name" value="Ig-like_dom"/>
</dbReference>
<keyword evidence="1" id="KW-0732">Signal</keyword>
<dbReference type="SUPFAM" id="SSF48726">
    <property type="entry name" value="Immunoglobulin"/>
    <property type="match status" value="2"/>
</dbReference>
<accession>A0ABM1S3G5</accession>
<dbReference type="Proteomes" id="UP000694941">
    <property type="component" value="Unplaced"/>
</dbReference>
<dbReference type="CDD" id="cd00096">
    <property type="entry name" value="Ig"/>
    <property type="match status" value="1"/>
</dbReference>
<dbReference type="InterPro" id="IPR036179">
    <property type="entry name" value="Ig-like_dom_sf"/>
</dbReference>
<dbReference type="RefSeq" id="XP_022238170.1">
    <property type="nucleotide sequence ID" value="XM_022382462.1"/>
</dbReference>
<dbReference type="InterPro" id="IPR013783">
    <property type="entry name" value="Ig-like_fold"/>
</dbReference>
<feature type="domain" description="Ig-like" evidence="4">
    <location>
        <begin position="116"/>
        <end position="196"/>
    </location>
</feature>
<dbReference type="InterPro" id="IPR003598">
    <property type="entry name" value="Ig_sub2"/>
</dbReference>
<name>A0ABM1S3G5_LIMPO</name>
<evidence type="ECO:0000256" key="1">
    <source>
        <dbReference type="ARBA" id="ARBA00022729"/>
    </source>
</evidence>
<dbReference type="PROSITE" id="PS50835">
    <property type="entry name" value="IG_LIKE"/>
    <property type="match status" value="2"/>
</dbReference>
<dbReference type="InterPro" id="IPR050958">
    <property type="entry name" value="Cell_Adh-Cytoskel_Orgn"/>
</dbReference>
<dbReference type="InterPro" id="IPR003599">
    <property type="entry name" value="Ig_sub"/>
</dbReference>
<evidence type="ECO:0000256" key="2">
    <source>
        <dbReference type="ARBA" id="ARBA00023157"/>
    </source>
</evidence>
<evidence type="ECO:0000256" key="3">
    <source>
        <dbReference type="ARBA" id="ARBA00023319"/>
    </source>
</evidence>
<evidence type="ECO:0000313" key="6">
    <source>
        <dbReference type="RefSeq" id="XP_022238170.1"/>
    </source>
</evidence>
<dbReference type="Gene3D" id="2.60.40.10">
    <property type="entry name" value="Immunoglobulins"/>
    <property type="match status" value="2"/>
</dbReference>
<reference evidence="6" key="1">
    <citation type="submission" date="2025-08" db="UniProtKB">
        <authorList>
            <consortium name="RefSeq"/>
        </authorList>
    </citation>
    <scope>IDENTIFICATION</scope>
    <source>
        <tissue evidence="6">Muscle</tissue>
    </source>
</reference>
<evidence type="ECO:0000313" key="5">
    <source>
        <dbReference type="Proteomes" id="UP000694941"/>
    </source>
</evidence>
<dbReference type="Pfam" id="PF13927">
    <property type="entry name" value="Ig_3"/>
    <property type="match status" value="2"/>
</dbReference>
<gene>
    <name evidence="6" type="primary">LOC111085138</name>
</gene>
<dbReference type="SMART" id="SM00408">
    <property type="entry name" value="IGc2"/>
    <property type="match status" value="2"/>
</dbReference>